<dbReference type="PANTHER" id="PTHR43065">
    <property type="entry name" value="SENSOR HISTIDINE KINASE"/>
    <property type="match status" value="1"/>
</dbReference>
<protein>
    <recommendedName>
        <fullName evidence="2">histidine kinase</fullName>
        <ecNumber evidence="2">2.7.13.3</ecNumber>
    </recommendedName>
</protein>
<dbReference type="EC" id="2.7.13.3" evidence="2"/>
<dbReference type="SUPFAM" id="SSF55874">
    <property type="entry name" value="ATPase domain of HSP90 chaperone/DNA topoisomerase II/histidine kinase"/>
    <property type="match status" value="1"/>
</dbReference>
<evidence type="ECO:0000256" key="1">
    <source>
        <dbReference type="ARBA" id="ARBA00000085"/>
    </source>
</evidence>
<evidence type="ECO:0000313" key="7">
    <source>
        <dbReference type="EMBL" id="EIJ40999.1"/>
    </source>
</evidence>
<dbReference type="SMART" id="SM00387">
    <property type="entry name" value="HATPase_c"/>
    <property type="match status" value="1"/>
</dbReference>
<reference evidence="7 8" key="1">
    <citation type="submission" date="2011-11" db="EMBL/GenBank/DDBJ databases">
        <title>Improved High-Quality Draft sequence of Beggiatoa alba B18lD.</title>
        <authorList>
            <consortium name="US DOE Joint Genome Institute"/>
            <person name="Lucas S."/>
            <person name="Han J."/>
            <person name="Lapidus A."/>
            <person name="Cheng J.-F."/>
            <person name="Goodwin L."/>
            <person name="Pitluck S."/>
            <person name="Peters L."/>
            <person name="Mikhailova N."/>
            <person name="Held B."/>
            <person name="Detter J.C."/>
            <person name="Han C."/>
            <person name="Tapia R."/>
            <person name="Land M."/>
            <person name="Hauser L."/>
            <person name="Kyrpides N."/>
            <person name="Ivanova N."/>
            <person name="Pagani I."/>
            <person name="Samuel K."/>
            <person name="Teske A."/>
            <person name="Mueller J."/>
            <person name="Woyke T."/>
        </authorList>
    </citation>
    <scope>NUCLEOTIDE SEQUENCE [LARGE SCALE GENOMIC DNA]</scope>
    <source>
        <strain evidence="7 8">B18LD</strain>
    </source>
</reference>
<dbReference type="Gene3D" id="3.10.580.10">
    <property type="entry name" value="CBS-domain"/>
    <property type="match status" value="1"/>
</dbReference>
<evidence type="ECO:0000259" key="6">
    <source>
        <dbReference type="PROSITE" id="PS51371"/>
    </source>
</evidence>
<dbReference type="Proteomes" id="UP000005744">
    <property type="component" value="Unassembled WGS sequence"/>
</dbReference>
<dbReference type="RefSeq" id="WP_002682527.1">
    <property type="nucleotide sequence ID" value="NZ_JH600070.1"/>
</dbReference>
<dbReference type="SMART" id="SM00388">
    <property type="entry name" value="HisKA"/>
    <property type="match status" value="1"/>
</dbReference>
<dbReference type="eggNOG" id="COG4191">
    <property type="taxonomic scope" value="Bacteria"/>
</dbReference>
<dbReference type="InterPro" id="IPR036890">
    <property type="entry name" value="HATPase_C_sf"/>
</dbReference>
<dbReference type="CDD" id="cd16943">
    <property type="entry name" value="HATPase_AtoS-like"/>
    <property type="match status" value="1"/>
</dbReference>
<dbReference type="PROSITE" id="PS50109">
    <property type="entry name" value="HIS_KIN"/>
    <property type="match status" value="1"/>
</dbReference>
<dbReference type="Pfam" id="PF02518">
    <property type="entry name" value="HATPase_c"/>
    <property type="match status" value="1"/>
</dbReference>
<feature type="domain" description="CBS" evidence="6">
    <location>
        <begin position="11"/>
        <end position="71"/>
    </location>
</feature>
<dbReference type="STRING" id="395493.BegalDRAFT_0075"/>
<dbReference type="InterPro" id="IPR004358">
    <property type="entry name" value="Sig_transdc_His_kin-like_C"/>
</dbReference>
<keyword evidence="7" id="KW-0808">Transferase</keyword>
<dbReference type="Gene3D" id="1.10.287.130">
    <property type="match status" value="1"/>
</dbReference>
<dbReference type="SUPFAM" id="SSF47384">
    <property type="entry name" value="Homodimeric domain of signal transducing histidine kinase"/>
    <property type="match status" value="1"/>
</dbReference>
<evidence type="ECO:0000313" key="8">
    <source>
        <dbReference type="Proteomes" id="UP000005744"/>
    </source>
</evidence>
<dbReference type="SUPFAM" id="SSF54631">
    <property type="entry name" value="CBS-domain pair"/>
    <property type="match status" value="1"/>
</dbReference>
<sequence length="440" mass="49279">MMKPVTDISALTIPIKPITPDHTVNDVGELFLLAEYKPFLSLPIVDNGRPIGIISRYQLMDIFLKLYGRDIYGKSPIERFMNAQPLRISLSQSLETASQYITENIKFPITEDFVVMLNGEYKGVGVVLDLLKAMEKRVMQRTDELSKAYTALKNSQMQLVQSEKMASLGQMVAGIAHEINTPLGYVRNNVEMMQGFFTQSQDGIQAYAHLVHLLTHEEPDPDAIASQAELVDSLCATFQEPEMLEEMQNLFKDSLYGLDQISEIVLNLKDFSRLDQARTTVACLNECLESTLIIAKNLIKNRVTIKKDYDSTLPKIYCSPSQLNQVFLNLISNAVQAMSEKGTIWLKTFADKEAVHVIIQDNGKGIPPDVLPKIFDPFFTTKPIGEGTGLGLSISYQIIQQHNGKIRVNSKMGVGTRFTISLPYKQTKQSITQQSSTMVV</sequence>
<comment type="catalytic activity">
    <reaction evidence="1">
        <text>ATP + protein L-histidine = ADP + protein N-phospho-L-histidine.</text>
        <dbReference type="EC" id="2.7.13.3"/>
    </reaction>
</comment>
<dbReference type="Pfam" id="PF00571">
    <property type="entry name" value="CBS"/>
    <property type="match status" value="1"/>
</dbReference>
<keyword evidence="4" id="KW-0129">CBS domain</keyword>
<feature type="domain" description="Histidine kinase" evidence="5">
    <location>
        <begin position="174"/>
        <end position="426"/>
    </location>
</feature>
<dbReference type="InterPro" id="IPR005467">
    <property type="entry name" value="His_kinase_dom"/>
</dbReference>
<dbReference type="EMBL" id="JH600070">
    <property type="protein sequence ID" value="EIJ40999.1"/>
    <property type="molecule type" value="Genomic_DNA"/>
</dbReference>
<dbReference type="InterPro" id="IPR000644">
    <property type="entry name" value="CBS_dom"/>
</dbReference>
<dbReference type="InterPro" id="IPR003661">
    <property type="entry name" value="HisK_dim/P_dom"/>
</dbReference>
<dbReference type="Gene3D" id="3.30.565.10">
    <property type="entry name" value="Histidine kinase-like ATPase, C-terminal domain"/>
    <property type="match status" value="1"/>
</dbReference>
<proteinExistence type="predicted"/>
<keyword evidence="7" id="KW-0418">Kinase</keyword>
<dbReference type="AlphaFoldDB" id="I3CBK6"/>
<dbReference type="InterPro" id="IPR003594">
    <property type="entry name" value="HATPase_dom"/>
</dbReference>
<evidence type="ECO:0000256" key="4">
    <source>
        <dbReference type="PROSITE-ProRule" id="PRU00703"/>
    </source>
</evidence>
<accession>I3CBK6</accession>
<evidence type="ECO:0000256" key="2">
    <source>
        <dbReference type="ARBA" id="ARBA00012438"/>
    </source>
</evidence>
<keyword evidence="3" id="KW-0597">Phosphoprotein</keyword>
<name>I3CBK6_9GAMM</name>
<dbReference type="InterPro" id="IPR036097">
    <property type="entry name" value="HisK_dim/P_sf"/>
</dbReference>
<dbReference type="PANTHER" id="PTHR43065:SF50">
    <property type="entry name" value="HISTIDINE KINASE"/>
    <property type="match status" value="1"/>
</dbReference>
<dbReference type="GO" id="GO:0000155">
    <property type="term" value="F:phosphorelay sensor kinase activity"/>
    <property type="evidence" value="ECO:0007669"/>
    <property type="project" value="InterPro"/>
</dbReference>
<dbReference type="PROSITE" id="PS51371">
    <property type="entry name" value="CBS"/>
    <property type="match status" value="1"/>
</dbReference>
<dbReference type="InterPro" id="IPR046342">
    <property type="entry name" value="CBS_dom_sf"/>
</dbReference>
<dbReference type="CDD" id="cd00082">
    <property type="entry name" value="HisKA"/>
    <property type="match status" value="1"/>
</dbReference>
<organism evidence="7 8">
    <name type="scientific">Beggiatoa alba B18LD</name>
    <dbReference type="NCBI Taxonomy" id="395493"/>
    <lineage>
        <taxon>Bacteria</taxon>
        <taxon>Pseudomonadati</taxon>
        <taxon>Pseudomonadota</taxon>
        <taxon>Gammaproteobacteria</taxon>
        <taxon>Thiotrichales</taxon>
        <taxon>Thiotrichaceae</taxon>
        <taxon>Beggiatoa</taxon>
    </lineage>
</organism>
<gene>
    <name evidence="7" type="ORF">BegalDRAFT_0075</name>
</gene>
<evidence type="ECO:0000259" key="5">
    <source>
        <dbReference type="PROSITE" id="PS50109"/>
    </source>
</evidence>
<dbReference type="PRINTS" id="PR00344">
    <property type="entry name" value="BCTRLSENSOR"/>
</dbReference>
<keyword evidence="8" id="KW-1185">Reference proteome</keyword>
<dbReference type="HOGENOM" id="CLU_000445_114_39_6"/>
<evidence type="ECO:0000256" key="3">
    <source>
        <dbReference type="ARBA" id="ARBA00022553"/>
    </source>
</evidence>